<comment type="caution">
    <text evidence="1">The sequence shown here is derived from an EMBL/GenBank/DDBJ whole genome shotgun (WGS) entry which is preliminary data.</text>
</comment>
<organism evidence="1 2">
    <name type="scientific">Actinomyces ruminis</name>
    <dbReference type="NCBI Taxonomy" id="1937003"/>
    <lineage>
        <taxon>Bacteria</taxon>
        <taxon>Bacillati</taxon>
        <taxon>Actinomycetota</taxon>
        <taxon>Actinomycetes</taxon>
        <taxon>Actinomycetales</taxon>
        <taxon>Actinomycetaceae</taxon>
        <taxon>Actinomyces</taxon>
    </lineage>
</organism>
<proteinExistence type="predicted"/>
<evidence type="ECO:0000313" key="1">
    <source>
        <dbReference type="EMBL" id="PHP52492.1"/>
    </source>
</evidence>
<dbReference type="EMBL" id="MTPX02000042">
    <property type="protein sequence ID" value="PHP52492.1"/>
    <property type="molecule type" value="Genomic_DNA"/>
</dbReference>
<sequence length="73" mass="8079">MQALFYSGYGQVEGLSVQDGDKRYLMLVDMLTGRSSELIPLGSFDDFATYILSDDLLLVTYQSGKVVAYQPTS</sequence>
<dbReference type="Proteomes" id="UP000194577">
    <property type="component" value="Unassembled WGS sequence"/>
</dbReference>
<name>A0ABX4MEH2_9ACTO</name>
<reference evidence="1 2" key="1">
    <citation type="submission" date="2017-10" db="EMBL/GenBank/DDBJ databases">
        <title>Draft genome sequence of cellulolytic Actinomyces sp CtC72 isolated from cattle rumen fluid.</title>
        <authorList>
            <person name="Joshi A.J."/>
            <person name="Vasudevan G."/>
            <person name="Lanjekar V.B."/>
            <person name="Hivarkar S."/>
            <person name="Engineer A."/>
            <person name="Pore S.D."/>
            <person name="Dhakephalkar P.K."/>
            <person name="Dagar S."/>
        </authorList>
    </citation>
    <scope>NUCLEOTIDE SEQUENCE [LARGE SCALE GENOMIC DNA]</scope>
    <source>
        <strain evidence="2">CtC72</strain>
    </source>
</reference>
<keyword evidence="2" id="KW-1185">Reference proteome</keyword>
<evidence type="ECO:0000313" key="2">
    <source>
        <dbReference type="Proteomes" id="UP000194577"/>
    </source>
</evidence>
<gene>
    <name evidence="1" type="ORF">BW737_008185</name>
</gene>
<accession>A0ABX4MEH2</accession>
<dbReference type="RefSeq" id="WP_086614292.1">
    <property type="nucleotide sequence ID" value="NZ_MTPX02000042.1"/>
</dbReference>
<protein>
    <submittedName>
        <fullName evidence="1">Uncharacterized protein</fullName>
    </submittedName>
</protein>